<comment type="similarity">
    <text evidence="2">Belongs to the amino acid-polyamine-organocation (APC) superfamily. YAT (TC 2.A.3.10) family.</text>
</comment>
<dbReference type="KEGG" id="pgu:PGUG_01082"/>
<feature type="transmembrane region" description="Helical" evidence="6">
    <location>
        <begin position="169"/>
        <end position="193"/>
    </location>
</feature>
<evidence type="ECO:0000256" key="3">
    <source>
        <dbReference type="ARBA" id="ARBA00022692"/>
    </source>
</evidence>
<dbReference type="EMBL" id="CH408155">
    <property type="protein sequence ID" value="EDK36984.2"/>
    <property type="molecule type" value="Genomic_DNA"/>
</dbReference>
<evidence type="ECO:0000259" key="7">
    <source>
        <dbReference type="Pfam" id="PF00324"/>
    </source>
</evidence>
<reference evidence="8 9" key="1">
    <citation type="journal article" date="2009" name="Nature">
        <title>Evolution of pathogenicity and sexual reproduction in eight Candida genomes.</title>
        <authorList>
            <person name="Butler G."/>
            <person name="Rasmussen M.D."/>
            <person name="Lin M.F."/>
            <person name="Santos M.A."/>
            <person name="Sakthikumar S."/>
            <person name="Munro C.A."/>
            <person name="Rheinbay E."/>
            <person name="Grabherr M."/>
            <person name="Forche A."/>
            <person name="Reedy J.L."/>
            <person name="Agrafioti I."/>
            <person name="Arnaud M.B."/>
            <person name="Bates S."/>
            <person name="Brown A.J."/>
            <person name="Brunke S."/>
            <person name="Costanzo M.C."/>
            <person name="Fitzpatrick D.A."/>
            <person name="de Groot P.W."/>
            <person name="Harris D."/>
            <person name="Hoyer L.L."/>
            <person name="Hube B."/>
            <person name="Klis F.M."/>
            <person name="Kodira C."/>
            <person name="Lennard N."/>
            <person name="Logue M.E."/>
            <person name="Martin R."/>
            <person name="Neiman A.M."/>
            <person name="Nikolaou E."/>
            <person name="Quail M.A."/>
            <person name="Quinn J."/>
            <person name="Santos M.C."/>
            <person name="Schmitzberger F.F."/>
            <person name="Sherlock G."/>
            <person name="Shah P."/>
            <person name="Silverstein K.A."/>
            <person name="Skrzypek M.S."/>
            <person name="Soll D."/>
            <person name="Staggs R."/>
            <person name="Stansfield I."/>
            <person name="Stumpf M.P."/>
            <person name="Sudbery P.E."/>
            <person name="Srikantha T."/>
            <person name="Zeng Q."/>
            <person name="Berman J."/>
            <person name="Berriman M."/>
            <person name="Heitman J."/>
            <person name="Gow N.A."/>
            <person name="Lorenz M.C."/>
            <person name="Birren B.W."/>
            <person name="Kellis M."/>
            <person name="Cuomo C.A."/>
        </authorList>
    </citation>
    <scope>NUCLEOTIDE SEQUENCE [LARGE SCALE GENOMIC DNA]</scope>
    <source>
        <strain evidence="9">ATCC 6260 / CBS 566 / DSM 6381 / JCM 1539 / NBRC 10279 / NRRL Y-324</strain>
    </source>
</reference>
<sequence length="490" mass="53554">MESQPLLRITALPTDNDPRNIADGSRSLTARQVTMLAIGGTVGTGLFVGVKTCLVHGPFIAIVAYLYVSSVCYGVIRALGEMTRVLPLTGSLCRFPAMFLSPQIGAANSGIYWFSWSMTLALELTILAQVLSFWVPWAHTCPQVVSLGIWLILTALNLLHVSYYAEVEFYITLVKVAALVLWTAICVGAILGLGTEAIGFQNWHHPWGNGILVEGAVSSRILALMASLVSAAFTFQSSESVAITAGDMEDPHTSIPKSVRAIYFRILVFYILSVVLLTLLVDASDPRLLLSDDSIFSSPFILALLNAGLAPGSALLHIINLVIFFSILSAANSNIYFGSRCFLALEIVPKRFKQKNQFGVPVTAVLVTASFGLVSLATGFHSVEIVFSWLLNICACAGLLMWCCSAFSHVRFAAILSLEFDTQTSTFWSWYAGINTAVILLVNGFVVFFNFSWSSFIASYLSVFLFIALWGIQWRPKNQLLVPFENIQLL</sequence>
<dbReference type="Proteomes" id="UP000001997">
    <property type="component" value="Unassembled WGS sequence"/>
</dbReference>
<evidence type="ECO:0000256" key="5">
    <source>
        <dbReference type="ARBA" id="ARBA00023136"/>
    </source>
</evidence>
<dbReference type="InParanoid" id="A5DCS7"/>
<dbReference type="PIRSF" id="PIRSF006060">
    <property type="entry name" value="AA_transporter"/>
    <property type="match status" value="1"/>
</dbReference>
<feature type="transmembrane region" description="Helical" evidence="6">
    <location>
        <begin position="262"/>
        <end position="281"/>
    </location>
</feature>
<accession>A5DCS7</accession>
<evidence type="ECO:0000256" key="1">
    <source>
        <dbReference type="ARBA" id="ARBA00004141"/>
    </source>
</evidence>
<name>A5DCS7_PICGU</name>
<dbReference type="VEuPathDB" id="FungiDB:PGUG_01082"/>
<dbReference type="Gene3D" id="1.20.1740.10">
    <property type="entry name" value="Amino acid/polyamine transporter I"/>
    <property type="match status" value="1"/>
</dbReference>
<evidence type="ECO:0000256" key="2">
    <source>
        <dbReference type="ARBA" id="ARBA00006983"/>
    </source>
</evidence>
<dbReference type="PANTHER" id="PTHR43341:SF4">
    <property type="entry name" value="ARGININE PERMEASE CAN1-RELATED"/>
    <property type="match status" value="1"/>
</dbReference>
<dbReference type="RefSeq" id="XP_001487705.2">
    <property type="nucleotide sequence ID" value="XM_001487655.1"/>
</dbReference>
<dbReference type="Pfam" id="PF00324">
    <property type="entry name" value="AA_permease"/>
    <property type="match status" value="1"/>
</dbReference>
<gene>
    <name evidence="8" type="ORF">PGUG_01082</name>
</gene>
<dbReference type="InterPro" id="IPR050524">
    <property type="entry name" value="APC_YAT"/>
</dbReference>
<proteinExistence type="inferred from homology"/>
<evidence type="ECO:0000256" key="6">
    <source>
        <dbReference type="SAM" id="Phobius"/>
    </source>
</evidence>
<dbReference type="eggNOG" id="KOG1286">
    <property type="taxonomic scope" value="Eukaryota"/>
</dbReference>
<organism evidence="8 9">
    <name type="scientific">Meyerozyma guilliermondii (strain ATCC 6260 / CBS 566 / DSM 6381 / JCM 1539 / NBRC 10279 / NRRL Y-324)</name>
    <name type="common">Yeast</name>
    <name type="synonym">Candida guilliermondii</name>
    <dbReference type="NCBI Taxonomy" id="294746"/>
    <lineage>
        <taxon>Eukaryota</taxon>
        <taxon>Fungi</taxon>
        <taxon>Dikarya</taxon>
        <taxon>Ascomycota</taxon>
        <taxon>Saccharomycotina</taxon>
        <taxon>Pichiomycetes</taxon>
        <taxon>Debaryomycetaceae</taxon>
        <taxon>Meyerozyma</taxon>
    </lineage>
</organism>
<feature type="transmembrane region" description="Helical" evidence="6">
    <location>
        <begin position="358"/>
        <end position="380"/>
    </location>
</feature>
<evidence type="ECO:0000256" key="4">
    <source>
        <dbReference type="ARBA" id="ARBA00022989"/>
    </source>
</evidence>
<dbReference type="AlphaFoldDB" id="A5DCS7"/>
<dbReference type="GO" id="GO:0016020">
    <property type="term" value="C:membrane"/>
    <property type="evidence" value="ECO:0007669"/>
    <property type="project" value="UniProtKB-SubCell"/>
</dbReference>
<protein>
    <recommendedName>
        <fullName evidence="7">Amino acid permease/ SLC12A domain-containing protein</fullName>
    </recommendedName>
</protein>
<dbReference type="GeneID" id="5128670"/>
<keyword evidence="9" id="KW-1185">Reference proteome</keyword>
<evidence type="ECO:0000313" key="8">
    <source>
        <dbReference type="EMBL" id="EDK36984.2"/>
    </source>
</evidence>
<keyword evidence="5 6" id="KW-0472">Membrane</keyword>
<feature type="transmembrane region" description="Helical" evidence="6">
    <location>
        <begin position="111"/>
        <end position="137"/>
    </location>
</feature>
<feature type="transmembrane region" description="Helical" evidence="6">
    <location>
        <begin position="455"/>
        <end position="472"/>
    </location>
</feature>
<comment type="subcellular location">
    <subcellularLocation>
        <location evidence="1">Membrane</location>
        <topology evidence="1">Multi-pass membrane protein</topology>
    </subcellularLocation>
</comment>
<dbReference type="GO" id="GO:0015171">
    <property type="term" value="F:amino acid transmembrane transporter activity"/>
    <property type="evidence" value="ECO:0007669"/>
    <property type="project" value="TreeGrafter"/>
</dbReference>
<dbReference type="OrthoDB" id="5982228at2759"/>
<feature type="transmembrane region" description="Helical" evidence="6">
    <location>
        <begin position="144"/>
        <end position="163"/>
    </location>
</feature>
<dbReference type="PANTHER" id="PTHR43341">
    <property type="entry name" value="AMINO ACID PERMEASE"/>
    <property type="match status" value="1"/>
</dbReference>
<dbReference type="HOGENOM" id="CLU_007946_12_1_1"/>
<feature type="transmembrane region" description="Helical" evidence="6">
    <location>
        <begin position="428"/>
        <end position="449"/>
    </location>
</feature>
<dbReference type="OMA" id="NGSLCQF"/>
<feature type="transmembrane region" description="Helical" evidence="6">
    <location>
        <begin position="33"/>
        <end position="50"/>
    </location>
</feature>
<keyword evidence="3 6" id="KW-0812">Transmembrane</keyword>
<feature type="transmembrane region" description="Helical" evidence="6">
    <location>
        <begin position="56"/>
        <end position="76"/>
    </location>
</feature>
<feature type="domain" description="Amino acid permease/ SLC12A" evidence="7">
    <location>
        <begin position="33"/>
        <end position="472"/>
    </location>
</feature>
<keyword evidence="4 6" id="KW-1133">Transmembrane helix</keyword>
<dbReference type="InterPro" id="IPR004841">
    <property type="entry name" value="AA-permease/SLC12A_dom"/>
</dbReference>
<feature type="transmembrane region" description="Helical" evidence="6">
    <location>
        <begin position="314"/>
        <end position="337"/>
    </location>
</feature>
<evidence type="ECO:0000313" key="9">
    <source>
        <dbReference type="Proteomes" id="UP000001997"/>
    </source>
</evidence>
<feature type="transmembrane region" description="Helical" evidence="6">
    <location>
        <begin position="386"/>
        <end position="407"/>
    </location>
</feature>